<reference evidence="2 3" key="1">
    <citation type="submission" date="2016-02" db="EMBL/GenBank/DDBJ databases">
        <title>Discovery of a natural microsporidian pathogen with a broad tissue tropism in Caenorhabditis elegans.</title>
        <authorList>
            <person name="Luallen R.J."/>
            <person name="Reinke A.W."/>
            <person name="Tong L."/>
            <person name="Botts M.R."/>
            <person name="Felix M.-A."/>
            <person name="Troemel E.R."/>
        </authorList>
    </citation>
    <scope>NUCLEOTIDE SEQUENCE [LARGE SCALE GENOMIC DNA]</scope>
    <source>
        <strain evidence="2 3">JUm2807</strain>
    </source>
</reference>
<dbReference type="Pfam" id="PF22534">
    <property type="entry name" value="RFC_C"/>
    <property type="match status" value="1"/>
</dbReference>
<proteinExistence type="predicted"/>
<keyword evidence="1" id="KW-0235">DNA replication</keyword>
<comment type="caution">
    <text evidence="2">The sequence shown here is derived from an EMBL/GenBank/DDBJ whole genome shotgun (WGS) entry which is preliminary data.</text>
</comment>
<dbReference type="RefSeq" id="XP_067545393.1">
    <property type="nucleotide sequence ID" value="XM_067687685.1"/>
</dbReference>
<dbReference type="InterPro" id="IPR050238">
    <property type="entry name" value="DNA_Rep/Repair_Clamp_Loader"/>
</dbReference>
<dbReference type="GO" id="GO:0031391">
    <property type="term" value="C:Elg1 RFC-like complex"/>
    <property type="evidence" value="ECO:0007669"/>
    <property type="project" value="UniProtKB-ARBA"/>
</dbReference>
<dbReference type="GeneID" id="93646617"/>
<dbReference type="GO" id="GO:0006271">
    <property type="term" value="P:DNA strand elongation involved in DNA replication"/>
    <property type="evidence" value="ECO:0007669"/>
    <property type="project" value="UniProtKB-ARBA"/>
</dbReference>
<dbReference type="InterPro" id="IPR027417">
    <property type="entry name" value="P-loop_NTPase"/>
</dbReference>
<dbReference type="EMBL" id="LTDL01000014">
    <property type="protein sequence ID" value="OAG31792.1"/>
    <property type="molecule type" value="Genomic_DNA"/>
</dbReference>
<dbReference type="GO" id="GO:0006281">
    <property type="term" value="P:DNA repair"/>
    <property type="evidence" value="ECO:0007669"/>
    <property type="project" value="TreeGrafter"/>
</dbReference>
<evidence type="ECO:0000313" key="2">
    <source>
        <dbReference type="EMBL" id="OAG31792.1"/>
    </source>
</evidence>
<protein>
    <submittedName>
        <fullName evidence="2">Replication factor C subunit 3/5</fullName>
    </submittedName>
</protein>
<organism evidence="2 3">
    <name type="scientific">Nematocida displodere</name>
    <dbReference type="NCBI Taxonomy" id="1805483"/>
    <lineage>
        <taxon>Eukaryota</taxon>
        <taxon>Fungi</taxon>
        <taxon>Fungi incertae sedis</taxon>
        <taxon>Microsporidia</taxon>
        <taxon>Nematocida</taxon>
    </lineage>
</organism>
<gene>
    <name evidence="2" type="ORF">NEDG_00267</name>
</gene>
<dbReference type="PANTHER" id="PTHR11669">
    <property type="entry name" value="REPLICATION FACTOR C / DNA POLYMERASE III GAMMA-TAU SUBUNIT"/>
    <property type="match status" value="1"/>
</dbReference>
<dbReference type="Gene3D" id="1.20.272.10">
    <property type="match status" value="1"/>
</dbReference>
<dbReference type="Proteomes" id="UP000185944">
    <property type="component" value="Unassembled WGS sequence"/>
</dbReference>
<evidence type="ECO:0000256" key="1">
    <source>
        <dbReference type="ARBA" id="ARBA00022705"/>
    </source>
</evidence>
<dbReference type="GO" id="GO:0003689">
    <property type="term" value="F:DNA clamp loader activity"/>
    <property type="evidence" value="ECO:0007669"/>
    <property type="project" value="TreeGrafter"/>
</dbReference>
<evidence type="ECO:0000313" key="3">
    <source>
        <dbReference type="Proteomes" id="UP000185944"/>
    </source>
</evidence>
<dbReference type="AlphaFoldDB" id="A0A177EL08"/>
<dbReference type="GO" id="GO:0005663">
    <property type="term" value="C:DNA replication factor C complex"/>
    <property type="evidence" value="ECO:0007669"/>
    <property type="project" value="TreeGrafter"/>
</dbReference>
<dbReference type="Gene3D" id="3.40.50.300">
    <property type="entry name" value="P-loop containing nucleotide triphosphate hydrolases"/>
    <property type="match status" value="1"/>
</dbReference>
<dbReference type="OrthoDB" id="761538at2759"/>
<dbReference type="SUPFAM" id="SSF48019">
    <property type="entry name" value="post-AAA+ oligomerization domain-like"/>
    <property type="match status" value="1"/>
</dbReference>
<accession>A0A177EL08</accession>
<dbReference type="PANTHER" id="PTHR11669:SF1">
    <property type="entry name" value="REPLICATION FACTOR C SUBUNIT 3"/>
    <property type="match status" value="1"/>
</dbReference>
<dbReference type="SUPFAM" id="SSF52540">
    <property type="entry name" value="P-loop containing nucleoside triphosphate hydrolases"/>
    <property type="match status" value="1"/>
</dbReference>
<dbReference type="GO" id="GO:0003677">
    <property type="term" value="F:DNA binding"/>
    <property type="evidence" value="ECO:0007669"/>
    <property type="project" value="InterPro"/>
</dbReference>
<dbReference type="Pfam" id="PF13177">
    <property type="entry name" value="DNA_pol3_delta2"/>
    <property type="match status" value="1"/>
</dbReference>
<dbReference type="GO" id="GO:0005634">
    <property type="term" value="C:nucleus"/>
    <property type="evidence" value="ECO:0007669"/>
    <property type="project" value="TreeGrafter"/>
</dbReference>
<dbReference type="STRING" id="1805483.A0A177EL08"/>
<name>A0A177EL08_9MICR</name>
<dbReference type="InterPro" id="IPR008921">
    <property type="entry name" value="DNA_pol3_clamp-load_cplx_C"/>
</dbReference>
<dbReference type="VEuPathDB" id="MicrosporidiaDB:NEDG_00267"/>
<keyword evidence="3" id="KW-1185">Reference proteome</keyword>
<sequence>MLAERHRPATLDELSRLPCSAVLKAFNADSFPSVIFTGQEGAGKRTLLTAFIRHLFKKEIHYLSYTSEVEVSPSKTVEVEILESDECIETRMMGYGASDKKILQKIAKDISATKSIKGLLSSKNGHRTKVLIIPDGENLTQGAQMALRRIMEQGAHNFRIVILTSSVSNFIDAFKSRFLICRVPSMANPQMEECLSDALRAEGQKLAPGTLKEIVRTSRGNLRRAFALAELSVLADAPVTAVEWETIVEKLSTTIIYSPSIKEVVNARATLYSLLERPIPGSVILSALTEAILKQEERIKVAAEIANYAAQFDTRLRGGVKEIFHLEAFVARAMSIYINNK</sequence>